<evidence type="ECO:0000259" key="1">
    <source>
        <dbReference type="Pfam" id="PF14318"/>
    </source>
</evidence>
<dbReference type="OrthoDB" id="7410852at2759"/>
<keyword evidence="3" id="KW-1185">Reference proteome</keyword>
<dbReference type="Pfam" id="PF14318">
    <property type="entry name" value="Mononeg_mRNAcap"/>
    <property type="match status" value="1"/>
</dbReference>
<dbReference type="InterPro" id="IPR026890">
    <property type="entry name" value="Mononeg_mRNAcap"/>
</dbReference>
<evidence type="ECO:0000313" key="3">
    <source>
        <dbReference type="Proteomes" id="UP001152798"/>
    </source>
</evidence>
<name>A0A9P0MPY9_NEZVI</name>
<proteinExistence type="predicted"/>
<dbReference type="EMBL" id="OV725080">
    <property type="protein sequence ID" value="CAH1398651.1"/>
    <property type="molecule type" value="Genomic_DNA"/>
</dbReference>
<organism evidence="2 3">
    <name type="scientific">Nezara viridula</name>
    <name type="common">Southern green stink bug</name>
    <name type="synonym">Cimex viridulus</name>
    <dbReference type="NCBI Taxonomy" id="85310"/>
    <lineage>
        <taxon>Eukaryota</taxon>
        <taxon>Metazoa</taxon>
        <taxon>Ecdysozoa</taxon>
        <taxon>Arthropoda</taxon>
        <taxon>Hexapoda</taxon>
        <taxon>Insecta</taxon>
        <taxon>Pterygota</taxon>
        <taxon>Neoptera</taxon>
        <taxon>Paraneoptera</taxon>
        <taxon>Hemiptera</taxon>
        <taxon>Heteroptera</taxon>
        <taxon>Panheteroptera</taxon>
        <taxon>Pentatomomorpha</taxon>
        <taxon>Pentatomoidea</taxon>
        <taxon>Pentatomidae</taxon>
        <taxon>Pentatominae</taxon>
        <taxon>Nezara</taxon>
    </lineage>
</organism>
<feature type="domain" description="Mononegavirales mRNA-capping" evidence="1">
    <location>
        <begin position="3"/>
        <end position="174"/>
    </location>
</feature>
<protein>
    <recommendedName>
        <fullName evidence="1">Mononegavirales mRNA-capping domain-containing protein</fullName>
    </recommendedName>
</protein>
<gene>
    <name evidence="2" type="ORF">NEZAVI_LOCUS8257</name>
</gene>
<sequence>MRRGPFHPYLGSATPEKMNKPKLTVINPNPHVKSVMKLYYIMTYLERMDSTSNLITLISSMIDDKIRYLPPEFQSTPLDDWCGKNYGGSYEHRFKASSQKRSALYSLSENLATHVTINTNLMGQALRGNEDYNIFFQGIFLHTQNYVAESAIRKMRIYDTYAIPLNCPHCTYQILNKPITLSNPSSSFLTQIRVNFPEASLSSDMIASSIRMCTAAMSVSIGRKLAHYRMHESEVHSALESLKGVKTEDSTERTSSNLMSEFRSANLDYVLVGMLQASKHLLECRRIYRRLSNPFVRAFILPRY</sequence>
<dbReference type="Proteomes" id="UP001152798">
    <property type="component" value="Chromosome 4"/>
</dbReference>
<reference evidence="2" key="1">
    <citation type="submission" date="2022-01" db="EMBL/GenBank/DDBJ databases">
        <authorList>
            <person name="King R."/>
        </authorList>
    </citation>
    <scope>NUCLEOTIDE SEQUENCE</scope>
</reference>
<evidence type="ECO:0000313" key="2">
    <source>
        <dbReference type="EMBL" id="CAH1398651.1"/>
    </source>
</evidence>
<accession>A0A9P0MPY9</accession>
<dbReference type="AlphaFoldDB" id="A0A9P0MPY9"/>